<dbReference type="KEGG" id="nso:NIASO_10960"/>
<gene>
    <name evidence="1" type="ORF">NIASO_10960</name>
</gene>
<dbReference type="STRING" id="929713.NIASO_10960"/>
<dbReference type="Gene3D" id="2.60.40.10">
    <property type="entry name" value="Immunoglobulins"/>
    <property type="match status" value="1"/>
</dbReference>
<dbReference type="AlphaFoldDB" id="W0EXJ2"/>
<dbReference type="InterPro" id="IPR013783">
    <property type="entry name" value="Ig-like_fold"/>
</dbReference>
<dbReference type="SUPFAM" id="SSF49265">
    <property type="entry name" value="Fibronectin type III"/>
    <property type="match status" value="1"/>
</dbReference>
<sequence>MLGGALFLTMLFSCGKMNSNYADFVKNGEIVYSGRPDSLTAFSGDNRVLLRWMLVSDPKIVQCKVFWNNKTDSLVIPVTRSAGVDTINAMVNKLPEGLYAFQVFAYDGVGHSSVKSEVTAASYGDTYAQSIFNRSLKGVTKSKDGKTVYLSWFGAGQQAVVVELQYTNSTDQLVTLYLKGLLSERGNPIGFATADTITGYKPGTSFKFRTGFAPTKTAIDTFYTDYKTVTP</sequence>
<protein>
    <recommendedName>
        <fullName evidence="3">DUF4998 domain-containing protein</fullName>
    </recommendedName>
</protein>
<evidence type="ECO:0000313" key="2">
    <source>
        <dbReference type="Proteomes" id="UP000003586"/>
    </source>
</evidence>
<dbReference type="Pfam" id="PF16389">
    <property type="entry name" value="DUF4998"/>
    <property type="match status" value="1"/>
</dbReference>
<dbReference type="InterPro" id="IPR036116">
    <property type="entry name" value="FN3_sf"/>
</dbReference>
<evidence type="ECO:0008006" key="3">
    <source>
        <dbReference type="Google" id="ProtNLM"/>
    </source>
</evidence>
<dbReference type="EMBL" id="CP007035">
    <property type="protein sequence ID" value="AHF15540.1"/>
    <property type="molecule type" value="Genomic_DNA"/>
</dbReference>
<reference evidence="1 2" key="1">
    <citation type="submission" date="2013-12" db="EMBL/GenBank/DDBJ databases">
        <authorList>
            <consortium name="DOE Joint Genome Institute"/>
            <person name="Eisen J."/>
            <person name="Huntemann M."/>
            <person name="Han J."/>
            <person name="Chen A."/>
            <person name="Kyrpides N."/>
            <person name="Mavromatis K."/>
            <person name="Markowitz V."/>
            <person name="Palaniappan K."/>
            <person name="Ivanova N."/>
            <person name="Schaumberg A."/>
            <person name="Pati A."/>
            <person name="Liolios K."/>
            <person name="Nordberg H.P."/>
            <person name="Cantor M.N."/>
            <person name="Hua S.X."/>
            <person name="Woyke T."/>
        </authorList>
    </citation>
    <scope>NUCLEOTIDE SEQUENCE [LARGE SCALE GENOMIC DNA]</scope>
    <source>
        <strain evidence="2">DSM 19437</strain>
    </source>
</reference>
<organism evidence="1 2">
    <name type="scientific">Niabella soli DSM 19437</name>
    <dbReference type="NCBI Taxonomy" id="929713"/>
    <lineage>
        <taxon>Bacteria</taxon>
        <taxon>Pseudomonadati</taxon>
        <taxon>Bacteroidota</taxon>
        <taxon>Chitinophagia</taxon>
        <taxon>Chitinophagales</taxon>
        <taxon>Chitinophagaceae</taxon>
        <taxon>Niabella</taxon>
    </lineage>
</organism>
<keyword evidence="2" id="KW-1185">Reference proteome</keyword>
<accession>W0EXJ2</accession>
<dbReference type="eggNOG" id="ENOG5033X0B">
    <property type="taxonomic scope" value="Bacteria"/>
</dbReference>
<dbReference type="HOGENOM" id="CLU_099750_0_0_10"/>
<evidence type="ECO:0000313" key="1">
    <source>
        <dbReference type="EMBL" id="AHF15540.1"/>
    </source>
</evidence>
<dbReference type="Proteomes" id="UP000003586">
    <property type="component" value="Chromosome"/>
</dbReference>
<name>W0EXJ2_9BACT</name>
<proteinExistence type="predicted"/>